<dbReference type="PANTHER" id="PTHR19307">
    <property type="entry name" value="TUMOR PROTEIN D52"/>
    <property type="match status" value="1"/>
</dbReference>
<dbReference type="GO" id="GO:0005737">
    <property type="term" value="C:cytoplasm"/>
    <property type="evidence" value="ECO:0007669"/>
    <property type="project" value="TreeGrafter"/>
</dbReference>
<dbReference type="Pfam" id="PF04201">
    <property type="entry name" value="TPD52"/>
    <property type="match status" value="1"/>
</dbReference>
<sequence>MASPADHPVELNLPTATESSAPANAMEQEELRAQLAELEREMDTLRAVLLSKQDKAQEIRRKLGISPLSDLKSDMEQSLRNIQETQAYQKTTDAVKVAGEKTNQLFGSIGRKLGEMKNTPTYRSIEERMGSAYTNVRSSISSRSSSLYSFNGDGSTAPTPAQEEKPIVAEQPH</sequence>
<dbReference type="AlphaFoldDB" id="A0AAJ6VZ14"/>
<feature type="region of interest" description="Disordered" evidence="3">
    <location>
        <begin position="143"/>
        <end position="173"/>
    </location>
</feature>
<dbReference type="KEGG" id="goe:100900561"/>
<evidence type="ECO:0000256" key="3">
    <source>
        <dbReference type="SAM" id="MobiDB-lite"/>
    </source>
</evidence>
<dbReference type="Proteomes" id="UP000694867">
    <property type="component" value="Unplaced"/>
</dbReference>
<evidence type="ECO:0000313" key="4">
    <source>
        <dbReference type="Proteomes" id="UP000694867"/>
    </source>
</evidence>
<comment type="similarity">
    <text evidence="1">Belongs to the TPD52 family.</text>
</comment>
<evidence type="ECO:0000256" key="2">
    <source>
        <dbReference type="ARBA" id="ARBA00023054"/>
    </source>
</evidence>
<dbReference type="PANTHER" id="PTHR19307:SF14">
    <property type="entry name" value="TUMOR PROTEIN D52"/>
    <property type="match status" value="1"/>
</dbReference>
<organism evidence="4 5">
    <name type="scientific">Galendromus occidentalis</name>
    <name type="common">western predatory mite</name>
    <dbReference type="NCBI Taxonomy" id="34638"/>
    <lineage>
        <taxon>Eukaryota</taxon>
        <taxon>Metazoa</taxon>
        <taxon>Ecdysozoa</taxon>
        <taxon>Arthropoda</taxon>
        <taxon>Chelicerata</taxon>
        <taxon>Arachnida</taxon>
        <taxon>Acari</taxon>
        <taxon>Parasitiformes</taxon>
        <taxon>Mesostigmata</taxon>
        <taxon>Gamasina</taxon>
        <taxon>Phytoseioidea</taxon>
        <taxon>Phytoseiidae</taxon>
        <taxon>Typhlodrominae</taxon>
        <taxon>Galendromus</taxon>
    </lineage>
</organism>
<keyword evidence="2" id="KW-0175">Coiled coil</keyword>
<dbReference type="GeneID" id="100900561"/>
<reference evidence="5" key="1">
    <citation type="submission" date="2025-08" db="UniProtKB">
        <authorList>
            <consortium name="RefSeq"/>
        </authorList>
    </citation>
    <scope>IDENTIFICATION</scope>
</reference>
<feature type="compositionally biased region" description="Basic and acidic residues" evidence="3">
    <location>
        <begin position="162"/>
        <end position="173"/>
    </location>
</feature>
<evidence type="ECO:0000313" key="5">
    <source>
        <dbReference type="RefSeq" id="XP_003746354.1"/>
    </source>
</evidence>
<protein>
    <submittedName>
        <fullName evidence="5">Tumor protein D54</fullName>
    </submittedName>
</protein>
<dbReference type="InterPro" id="IPR007327">
    <property type="entry name" value="TPD52"/>
</dbReference>
<name>A0AAJ6VZ14_9ACAR</name>
<accession>A0AAJ6VZ14</accession>
<proteinExistence type="inferred from homology"/>
<keyword evidence="4" id="KW-1185">Reference proteome</keyword>
<gene>
    <name evidence="5" type="primary">LOC100900561</name>
</gene>
<evidence type="ECO:0000256" key="1">
    <source>
        <dbReference type="ARBA" id="ARBA00005702"/>
    </source>
</evidence>
<feature type="region of interest" description="Disordered" evidence="3">
    <location>
        <begin position="1"/>
        <end position="27"/>
    </location>
</feature>
<dbReference type="RefSeq" id="XP_003746354.1">
    <property type="nucleotide sequence ID" value="XM_003746306.2"/>
</dbReference>